<reference evidence="1" key="1">
    <citation type="journal article" date="2019" name="Environ. Microbiol.">
        <title>Fungal ecological strategies reflected in gene transcription - a case study of two litter decomposers.</title>
        <authorList>
            <person name="Barbi F."/>
            <person name="Kohler A."/>
            <person name="Barry K."/>
            <person name="Baskaran P."/>
            <person name="Daum C."/>
            <person name="Fauchery L."/>
            <person name="Ihrmark K."/>
            <person name="Kuo A."/>
            <person name="LaButti K."/>
            <person name="Lipzen A."/>
            <person name="Morin E."/>
            <person name="Grigoriev I.V."/>
            <person name="Henrissat B."/>
            <person name="Lindahl B."/>
            <person name="Martin F."/>
        </authorList>
    </citation>
    <scope>NUCLEOTIDE SEQUENCE</scope>
    <source>
        <strain evidence="1">JB14</strain>
    </source>
</reference>
<accession>A0A6A4GES7</accession>
<dbReference type="Proteomes" id="UP000799118">
    <property type="component" value="Unassembled WGS sequence"/>
</dbReference>
<dbReference type="AlphaFoldDB" id="A0A6A4GES7"/>
<name>A0A6A4GES7_9AGAR</name>
<dbReference type="EMBL" id="ML770256">
    <property type="protein sequence ID" value="KAE9384004.1"/>
    <property type="molecule type" value="Genomic_DNA"/>
</dbReference>
<keyword evidence="2" id="KW-1185">Reference proteome</keyword>
<evidence type="ECO:0000313" key="2">
    <source>
        <dbReference type="Proteomes" id="UP000799118"/>
    </source>
</evidence>
<proteinExistence type="predicted"/>
<organism evidence="1 2">
    <name type="scientific">Gymnopus androsaceus JB14</name>
    <dbReference type="NCBI Taxonomy" id="1447944"/>
    <lineage>
        <taxon>Eukaryota</taxon>
        <taxon>Fungi</taxon>
        <taxon>Dikarya</taxon>
        <taxon>Basidiomycota</taxon>
        <taxon>Agaricomycotina</taxon>
        <taxon>Agaricomycetes</taxon>
        <taxon>Agaricomycetidae</taxon>
        <taxon>Agaricales</taxon>
        <taxon>Marasmiineae</taxon>
        <taxon>Omphalotaceae</taxon>
        <taxon>Gymnopus</taxon>
    </lineage>
</organism>
<gene>
    <name evidence="1" type="ORF">BT96DRAFT_950880</name>
</gene>
<sequence length="154" mass="16925">MTEFFDPGSHCLAHWQHEQGNTFNYSGSQFANSSNFGIYGGTFINAKDSSNVTIQSYNQAHDQAHKIRDWIKAPDCSTNFNTAANNKTAGTGIWIIEHQQNLGVLDRAVQLCPAVIALIAPIARSPSVQNYGLLWIAISRYGFLANDICQGGFN</sequence>
<protein>
    <submittedName>
        <fullName evidence="1">Uncharacterized protein</fullName>
    </submittedName>
</protein>
<evidence type="ECO:0000313" key="1">
    <source>
        <dbReference type="EMBL" id="KAE9384004.1"/>
    </source>
</evidence>